<name>A0A0A9E7K6_ARUDO</name>
<dbReference type="AlphaFoldDB" id="A0A0A9E7K6"/>
<reference evidence="1" key="2">
    <citation type="journal article" date="2015" name="Data Brief">
        <title>Shoot transcriptome of the giant reed, Arundo donax.</title>
        <authorList>
            <person name="Barrero R.A."/>
            <person name="Guerrero F.D."/>
            <person name="Moolhuijzen P."/>
            <person name="Goolsby J.A."/>
            <person name="Tidwell J."/>
            <person name="Bellgard S.E."/>
            <person name="Bellgard M.I."/>
        </authorList>
    </citation>
    <scope>NUCLEOTIDE SEQUENCE</scope>
    <source>
        <tissue evidence="1">Shoot tissue taken approximately 20 cm above the soil surface</tissue>
    </source>
</reference>
<dbReference type="EMBL" id="GBRH01205933">
    <property type="protein sequence ID" value="JAD91962.1"/>
    <property type="molecule type" value="Transcribed_RNA"/>
</dbReference>
<reference evidence="1" key="1">
    <citation type="submission" date="2014-09" db="EMBL/GenBank/DDBJ databases">
        <authorList>
            <person name="Magalhaes I.L.F."/>
            <person name="Oliveira U."/>
            <person name="Santos F.R."/>
            <person name="Vidigal T.H.D.A."/>
            <person name="Brescovit A.D."/>
            <person name="Santos A.J."/>
        </authorList>
    </citation>
    <scope>NUCLEOTIDE SEQUENCE</scope>
    <source>
        <tissue evidence="1">Shoot tissue taken approximately 20 cm above the soil surface</tissue>
    </source>
</reference>
<protein>
    <submittedName>
        <fullName evidence="1">Uncharacterized protein</fullName>
    </submittedName>
</protein>
<evidence type="ECO:0000313" key="1">
    <source>
        <dbReference type="EMBL" id="JAD91962.1"/>
    </source>
</evidence>
<accession>A0A0A9E7K6</accession>
<sequence length="42" mass="4746">MGAVTRPPNLSIVSEYLPRYNSFFTTQIGDYYCGLCELSILL</sequence>
<organism evidence="1">
    <name type="scientific">Arundo donax</name>
    <name type="common">Giant reed</name>
    <name type="synonym">Donax arundinaceus</name>
    <dbReference type="NCBI Taxonomy" id="35708"/>
    <lineage>
        <taxon>Eukaryota</taxon>
        <taxon>Viridiplantae</taxon>
        <taxon>Streptophyta</taxon>
        <taxon>Embryophyta</taxon>
        <taxon>Tracheophyta</taxon>
        <taxon>Spermatophyta</taxon>
        <taxon>Magnoliopsida</taxon>
        <taxon>Liliopsida</taxon>
        <taxon>Poales</taxon>
        <taxon>Poaceae</taxon>
        <taxon>PACMAD clade</taxon>
        <taxon>Arundinoideae</taxon>
        <taxon>Arundineae</taxon>
        <taxon>Arundo</taxon>
    </lineage>
</organism>
<proteinExistence type="predicted"/>